<evidence type="ECO:0008006" key="6">
    <source>
        <dbReference type="Google" id="ProtNLM"/>
    </source>
</evidence>
<dbReference type="InterPro" id="IPR014403">
    <property type="entry name" value="APS1/VSP"/>
</dbReference>
<keyword evidence="1" id="KW-0732">Signal</keyword>
<evidence type="ECO:0000256" key="2">
    <source>
        <dbReference type="ARBA" id="ARBA00023180"/>
    </source>
</evidence>
<dbReference type="EMBL" id="CM026428">
    <property type="protein sequence ID" value="KAG0567746.1"/>
    <property type="molecule type" value="Genomic_DNA"/>
</dbReference>
<evidence type="ECO:0000313" key="4">
    <source>
        <dbReference type="EMBL" id="KAG0567746.1"/>
    </source>
</evidence>
<dbReference type="OrthoDB" id="59415at2759"/>
<dbReference type="Pfam" id="PF03767">
    <property type="entry name" value="Acid_phosphat_B"/>
    <property type="match status" value="1"/>
</dbReference>
<name>A0A8T0H714_CERPU</name>
<dbReference type="CDD" id="cd07535">
    <property type="entry name" value="HAD_VSP"/>
    <property type="match status" value="1"/>
</dbReference>
<accession>A0A8T0H714</accession>
<keyword evidence="5" id="KW-1185">Reference proteome</keyword>
<dbReference type="AlphaFoldDB" id="A0A8T0H714"/>
<comment type="caution">
    <text evidence="4">The sequence shown here is derived from an EMBL/GenBank/DDBJ whole genome shotgun (WGS) entry which is preliminary data.</text>
</comment>
<proteinExistence type="inferred from homology"/>
<dbReference type="SUPFAM" id="SSF56784">
    <property type="entry name" value="HAD-like"/>
    <property type="match status" value="1"/>
</dbReference>
<protein>
    <recommendedName>
        <fullName evidence="6">Acid phosphatase</fullName>
    </recommendedName>
</protein>
<dbReference type="PANTHER" id="PTHR31284">
    <property type="entry name" value="ACID PHOSPHATASE-LIKE PROTEIN"/>
    <property type="match status" value="1"/>
</dbReference>
<evidence type="ECO:0000313" key="5">
    <source>
        <dbReference type="Proteomes" id="UP000822688"/>
    </source>
</evidence>
<reference evidence="4" key="1">
    <citation type="submission" date="2020-06" db="EMBL/GenBank/DDBJ databases">
        <title>WGS assembly of Ceratodon purpureus strain R40.</title>
        <authorList>
            <person name="Carey S.B."/>
            <person name="Jenkins J."/>
            <person name="Shu S."/>
            <person name="Lovell J.T."/>
            <person name="Sreedasyam A."/>
            <person name="Maumus F."/>
            <person name="Tiley G.P."/>
            <person name="Fernandez-Pozo N."/>
            <person name="Barry K."/>
            <person name="Chen C."/>
            <person name="Wang M."/>
            <person name="Lipzen A."/>
            <person name="Daum C."/>
            <person name="Saski C.A."/>
            <person name="Payton A.C."/>
            <person name="Mcbreen J.C."/>
            <person name="Conrad R.E."/>
            <person name="Kollar L.M."/>
            <person name="Olsson S."/>
            <person name="Huttunen S."/>
            <person name="Landis J.B."/>
            <person name="Wickett N.J."/>
            <person name="Johnson M.G."/>
            <person name="Rensing S.A."/>
            <person name="Grimwood J."/>
            <person name="Schmutz J."/>
            <person name="Mcdaniel S.F."/>
        </authorList>
    </citation>
    <scope>NUCLEOTIDE SEQUENCE</scope>
    <source>
        <strain evidence="4">R40</strain>
    </source>
</reference>
<dbReference type="PANTHER" id="PTHR31284:SF10">
    <property type="entry name" value="ACID PHOSPHATASE-LIKE PROTEIN"/>
    <property type="match status" value="1"/>
</dbReference>
<dbReference type="InterPro" id="IPR036412">
    <property type="entry name" value="HAD-like_sf"/>
</dbReference>
<comment type="similarity">
    <text evidence="3">Belongs to the APS1/VSP family.</text>
</comment>
<keyword evidence="2" id="KW-0325">Glycoprotein</keyword>
<evidence type="ECO:0000256" key="3">
    <source>
        <dbReference type="PIRNR" id="PIRNR002674"/>
    </source>
</evidence>
<gene>
    <name evidence="4" type="ORF">KC19_7G157400</name>
</gene>
<dbReference type="Proteomes" id="UP000822688">
    <property type="component" value="Chromosome 7"/>
</dbReference>
<sequence>MAALQQRASELMPMRIARSWQSASMFRVYLLFTLFSLLTASSFCIEQSMGMGIEGSHIVMKTSCSSFFFNSQVNNAQGWKVIPEECEELVAQYMNGGQYAMDMEGVAVAALDYLKGIKAGEDGKDVVIFDIDETALSNLPYYRKHRYGAEVFDHPLFSKWVEEGVAPAIPAMLSLYRALQADNWGIVFMTGRTENQRNITSVNLLAVGYGEWTTLLLRSPSEVHLSAVEYKTQKRLQLQEQGYRIWSSLGDQWSDLAGAAVGNRTFKLPNPMYHIP</sequence>
<organism evidence="4 5">
    <name type="scientific">Ceratodon purpureus</name>
    <name type="common">Fire moss</name>
    <name type="synonym">Dicranum purpureum</name>
    <dbReference type="NCBI Taxonomy" id="3225"/>
    <lineage>
        <taxon>Eukaryota</taxon>
        <taxon>Viridiplantae</taxon>
        <taxon>Streptophyta</taxon>
        <taxon>Embryophyta</taxon>
        <taxon>Bryophyta</taxon>
        <taxon>Bryophytina</taxon>
        <taxon>Bryopsida</taxon>
        <taxon>Dicranidae</taxon>
        <taxon>Pseudoditrichales</taxon>
        <taxon>Ditrichaceae</taxon>
        <taxon>Ceratodon</taxon>
    </lineage>
</organism>
<dbReference type="InterPro" id="IPR023214">
    <property type="entry name" value="HAD_sf"/>
</dbReference>
<dbReference type="PIRSF" id="PIRSF002674">
    <property type="entry name" value="VSP"/>
    <property type="match status" value="1"/>
</dbReference>
<dbReference type="InterPro" id="IPR005519">
    <property type="entry name" value="Acid_phosphat_B-like"/>
</dbReference>
<dbReference type="Gene3D" id="3.40.50.1000">
    <property type="entry name" value="HAD superfamily/HAD-like"/>
    <property type="match status" value="1"/>
</dbReference>
<evidence type="ECO:0000256" key="1">
    <source>
        <dbReference type="ARBA" id="ARBA00022729"/>
    </source>
</evidence>